<dbReference type="EMBL" id="JAACJL010000059">
    <property type="protein sequence ID" value="KAF4609942.1"/>
    <property type="molecule type" value="Genomic_DNA"/>
</dbReference>
<evidence type="ECO:0000313" key="2">
    <source>
        <dbReference type="EMBL" id="KAF4609942.1"/>
    </source>
</evidence>
<comment type="caution">
    <text evidence="2">The sequence shown here is derived from an EMBL/GenBank/DDBJ whole genome shotgun (WGS) entry which is preliminary data.</text>
</comment>
<sequence>MTEIAEEMWEDLVGTLKSVTIITGTPEVEAGNISSNSDVMPLTPPEKREIRVTVTYLDHSVVFKVKEHVVLSKVMKAFCKRIGGCEQEYRFSYYGNVIMRYDTSASIGLQDGDEIIVQPRQVGGKPVIYLFSPLPVEASVKLALAPQWDFSAIYPVVSIEKPGVEQAHHQEVTWRVQTQSNGDLKELNTGLDVAYLFWEAHTNPGSAAPKVSNAREGSIEAFNPNAALLNDDNSVVLPVSKVTPYLDQALHALGLHTEARTSFITYWLPSILKHTNIAFRFVPQASYEQAAPLTVSPAPDVVSRVFMVFQGVTDEEVSQWANATAKVREDVSFWQTVVGIDRERTLDASLFRVVEWGGMEVRPPAKN</sequence>
<dbReference type="CDD" id="cd01763">
    <property type="entry name" value="Ubl_SUMO_like"/>
    <property type="match status" value="1"/>
</dbReference>
<dbReference type="InterPro" id="IPR022617">
    <property type="entry name" value="Rad60/SUMO-like_dom"/>
</dbReference>
<keyword evidence="3" id="KW-1185">Reference proteome</keyword>
<reference evidence="2 3" key="1">
    <citation type="submission" date="2019-12" db="EMBL/GenBank/DDBJ databases">
        <authorList>
            <person name="Floudas D."/>
            <person name="Bentzer J."/>
            <person name="Ahren D."/>
            <person name="Johansson T."/>
            <person name="Persson P."/>
            <person name="Tunlid A."/>
        </authorList>
    </citation>
    <scope>NUCLEOTIDE SEQUENCE [LARGE SCALE GENOMIC DNA]</scope>
    <source>
        <strain evidence="2 3">CBS 102.39</strain>
    </source>
</reference>
<dbReference type="InterPro" id="IPR000626">
    <property type="entry name" value="Ubiquitin-like_dom"/>
</dbReference>
<proteinExistence type="predicted"/>
<name>A0A8H4VHY2_9AGAR</name>
<feature type="domain" description="Ubiquitin-like" evidence="1">
    <location>
        <begin position="50"/>
        <end position="124"/>
    </location>
</feature>
<dbReference type="Proteomes" id="UP000521872">
    <property type="component" value="Unassembled WGS sequence"/>
</dbReference>
<protein>
    <recommendedName>
        <fullName evidence="1">Ubiquitin-like domain-containing protein</fullName>
    </recommendedName>
</protein>
<gene>
    <name evidence="2" type="ORF">D9613_010307</name>
</gene>
<dbReference type="PROSITE" id="PS50053">
    <property type="entry name" value="UBIQUITIN_2"/>
    <property type="match status" value="1"/>
</dbReference>
<organism evidence="2 3">
    <name type="scientific">Agrocybe pediades</name>
    <dbReference type="NCBI Taxonomy" id="84607"/>
    <lineage>
        <taxon>Eukaryota</taxon>
        <taxon>Fungi</taxon>
        <taxon>Dikarya</taxon>
        <taxon>Basidiomycota</taxon>
        <taxon>Agaricomycotina</taxon>
        <taxon>Agaricomycetes</taxon>
        <taxon>Agaricomycetidae</taxon>
        <taxon>Agaricales</taxon>
        <taxon>Agaricineae</taxon>
        <taxon>Strophariaceae</taxon>
        <taxon>Agrocybe</taxon>
    </lineage>
</organism>
<dbReference type="Pfam" id="PF11976">
    <property type="entry name" value="Rad60-SLD"/>
    <property type="match status" value="1"/>
</dbReference>
<evidence type="ECO:0000313" key="3">
    <source>
        <dbReference type="Proteomes" id="UP000521872"/>
    </source>
</evidence>
<dbReference type="PANTHER" id="PTHR10562">
    <property type="entry name" value="SMALL UBIQUITIN-RELATED MODIFIER"/>
    <property type="match status" value="1"/>
</dbReference>
<dbReference type="InterPro" id="IPR029071">
    <property type="entry name" value="Ubiquitin-like_domsf"/>
</dbReference>
<dbReference type="Gene3D" id="3.10.20.90">
    <property type="entry name" value="Phosphatidylinositol 3-kinase Catalytic Subunit, Chain A, domain 1"/>
    <property type="match status" value="1"/>
</dbReference>
<accession>A0A8H4VHY2</accession>
<evidence type="ECO:0000259" key="1">
    <source>
        <dbReference type="PROSITE" id="PS50053"/>
    </source>
</evidence>
<dbReference type="SUPFAM" id="SSF54236">
    <property type="entry name" value="Ubiquitin-like"/>
    <property type="match status" value="1"/>
</dbReference>
<dbReference type="AlphaFoldDB" id="A0A8H4VHY2"/>